<keyword evidence="2" id="KW-0804">Transcription</keyword>
<dbReference type="Pfam" id="PF13490">
    <property type="entry name" value="zf-HC2"/>
    <property type="match status" value="1"/>
</dbReference>
<gene>
    <name evidence="4" type="primary">rsrA</name>
    <name evidence="4" type="ORF">K8V08_09860</name>
</gene>
<dbReference type="OrthoDB" id="3267840at2"/>
<accession>A0A921MEX4</accession>
<keyword evidence="1" id="KW-0805">Transcription regulation</keyword>
<dbReference type="NCBIfam" id="TIGR03988">
    <property type="entry name" value="antisig_RsrA"/>
    <property type="match status" value="1"/>
</dbReference>
<feature type="domain" description="Putative zinc-finger" evidence="3">
    <location>
        <begin position="21"/>
        <end position="50"/>
    </location>
</feature>
<proteinExistence type="predicted"/>
<reference evidence="4" key="2">
    <citation type="submission" date="2021-09" db="EMBL/GenBank/DDBJ databases">
        <authorList>
            <person name="Gilroy R."/>
        </authorList>
    </citation>
    <scope>NUCLEOTIDE SEQUENCE</scope>
    <source>
        <strain evidence="4">ChiGjej5B5-7349</strain>
    </source>
</reference>
<dbReference type="Gene3D" id="1.10.10.1320">
    <property type="entry name" value="Anti-sigma factor, zinc-finger domain"/>
    <property type="match status" value="1"/>
</dbReference>
<protein>
    <submittedName>
        <fullName evidence="4">Mycothiol system anti-sigma-R factor</fullName>
    </submittedName>
</protein>
<comment type="caution">
    <text evidence="4">The sequence shown here is derived from an EMBL/GenBank/DDBJ whole genome shotgun (WGS) entry which is preliminary data.</text>
</comment>
<evidence type="ECO:0000313" key="5">
    <source>
        <dbReference type="Proteomes" id="UP000784435"/>
    </source>
</evidence>
<dbReference type="InterPro" id="IPR041916">
    <property type="entry name" value="Anti_sigma_zinc_sf"/>
</dbReference>
<evidence type="ECO:0000256" key="2">
    <source>
        <dbReference type="ARBA" id="ARBA00023163"/>
    </source>
</evidence>
<evidence type="ECO:0000259" key="3">
    <source>
        <dbReference type="Pfam" id="PF13490"/>
    </source>
</evidence>
<evidence type="ECO:0000313" key="4">
    <source>
        <dbReference type="EMBL" id="HJG80701.1"/>
    </source>
</evidence>
<dbReference type="AlphaFoldDB" id="A0A921MEX4"/>
<sequence length="98" mass="10995">MSIENEPGGDPCDAGARARSLDRIYHYLDGELEPREVEVIKAHLAGCTDCSGEYEIEALLKELVRRSCTAGSAPEGLRERIRERIVVERRTTIIRRLG</sequence>
<dbReference type="Proteomes" id="UP000784435">
    <property type="component" value="Unassembled WGS sequence"/>
</dbReference>
<dbReference type="RefSeq" id="WP_019157818.1">
    <property type="nucleotide sequence ID" value="NZ_CABKRC010000001.1"/>
</dbReference>
<reference evidence="4" key="1">
    <citation type="journal article" date="2021" name="PeerJ">
        <title>Extensive microbial diversity within the chicken gut microbiome revealed by metagenomics and culture.</title>
        <authorList>
            <person name="Gilroy R."/>
            <person name="Ravi A."/>
            <person name="Getino M."/>
            <person name="Pursley I."/>
            <person name="Horton D.L."/>
            <person name="Alikhan N.F."/>
            <person name="Baker D."/>
            <person name="Gharbi K."/>
            <person name="Hall N."/>
            <person name="Watson M."/>
            <person name="Adriaenssens E.M."/>
            <person name="Foster-Nyarko E."/>
            <person name="Jarju S."/>
            <person name="Secka A."/>
            <person name="Antonio M."/>
            <person name="Oren A."/>
            <person name="Chaudhuri R.R."/>
            <person name="La Ragione R."/>
            <person name="Hildebrand F."/>
            <person name="Pallen M.J."/>
        </authorList>
    </citation>
    <scope>NUCLEOTIDE SEQUENCE</scope>
    <source>
        <strain evidence="4">ChiGjej5B5-7349</strain>
    </source>
</reference>
<name>A0A921MEX4_9MICO</name>
<dbReference type="InterPro" id="IPR027383">
    <property type="entry name" value="Znf_put"/>
</dbReference>
<dbReference type="EMBL" id="DYUK01000213">
    <property type="protein sequence ID" value="HJG80701.1"/>
    <property type="molecule type" value="Genomic_DNA"/>
</dbReference>
<dbReference type="InterPro" id="IPR024020">
    <property type="entry name" value="Anit_sigma_mycothiol_RsrA"/>
</dbReference>
<organism evidence="4 5">
    <name type="scientific">Brevibacterium senegalense</name>
    <dbReference type="NCBI Taxonomy" id="1033736"/>
    <lineage>
        <taxon>Bacteria</taxon>
        <taxon>Bacillati</taxon>
        <taxon>Actinomycetota</taxon>
        <taxon>Actinomycetes</taxon>
        <taxon>Micrococcales</taxon>
        <taxon>Brevibacteriaceae</taxon>
        <taxon>Brevibacterium</taxon>
    </lineage>
</organism>
<evidence type="ECO:0000256" key="1">
    <source>
        <dbReference type="ARBA" id="ARBA00023015"/>
    </source>
</evidence>